<dbReference type="SUPFAM" id="SSF52047">
    <property type="entry name" value="RNI-like"/>
    <property type="match status" value="1"/>
</dbReference>
<organism evidence="1 2">
    <name type="scientific">Saprolegnia diclina (strain VS20)</name>
    <dbReference type="NCBI Taxonomy" id="1156394"/>
    <lineage>
        <taxon>Eukaryota</taxon>
        <taxon>Sar</taxon>
        <taxon>Stramenopiles</taxon>
        <taxon>Oomycota</taxon>
        <taxon>Saprolegniomycetes</taxon>
        <taxon>Saprolegniales</taxon>
        <taxon>Saprolegniaceae</taxon>
        <taxon>Saprolegnia</taxon>
    </lineage>
</organism>
<dbReference type="SMART" id="SM00368">
    <property type="entry name" value="LRR_RI"/>
    <property type="match status" value="2"/>
</dbReference>
<dbReference type="InterPro" id="IPR032675">
    <property type="entry name" value="LRR_dom_sf"/>
</dbReference>
<dbReference type="AlphaFoldDB" id="T0Q925"/>
<proteinExistence type="predicted"/>
<dbReference type="Proteomes" id="UP000030762">
    <property type="component" value="Unassembled WGS sequence"/>
</dbReference>
<dbReference type="InParanoid" id="T0Q925"/>
<dbReference type="RefSeq" id="XP_008616517.1">
    <property type="nucleotide sequence ID" value="XM_008618295.1"/>
</dbReference>
<protein>
    <submittedName>
        <fullName evidence="1">Uncharacterized protein</fullName>
    </submittedName>
</protein>
<dbReference type="GeneID" id="19952959"/>
<sequence length="101" mass="10867">MARGLEELVLENTELTDAVIFVLAAALASGRNTLLLTLQLHNNCLTTASVALLLRTLGACQNVTLKLDLNELPSSIEDLVERHQLVQSSPGIFESPRAASQ</sequence>
<evidence type="ECO:0000313" key="2">
    <source>
        <dbReference type="Proteomes" id="UP000030762"/>
    </source>
</evidence>
<evidence type="ECO:0000313" key="1">
    <source>
        <dbReference type="EMBL" id="EQC29950.1"/>
    </source>
</evidence>
<dbReference type="OrthoDB" id="10567887at2759"/>
<reference evidence="1 2" key="1">
    <citation type="submission" date="2012-04" db="EMBL/GenBank/DDBJ databases">
        <title>The Genome Sequence of Saprolegnia declina VS20.</title>
        <authorList>
            <consortium name="The Broad Institute Genome Sequencing Platform"/>
            <person name="Russ C."/>
            <person name="Nusbaum C."/>
            <person name="Tyler B."/>
            <person name="van West P."/>
            <person name="Dieguez-Uribeondo J."/>
            <person name="de Bruijn I."/>
            <person name="Tripathy S."/>
            <person name="Jiang R."/>
            <person name="Young S.K."/>
            <person name="Zeng Q."/>
            <person name="Gargeya S."/>
            <person name="Fitzgerald M."/>
            <person name="Haas B."/>
            <person name="Abouelleil A."/>
            <person name="Alvarado L."/>
            <person name="Arachchi H.M."/>
            <person name="Berlin A."/>
            <person name="Chapman S.B."/>
            <person name="Goldberg J."/>
            <person name="Griggs A."/>
            <person name="Gujja S."/>
            <person name="Hansen M."/>
            <person name="Howarth C."/>
            <person name="Imamovic A."/>
            <person name="Larimer J."/>
            <person name="McCowen C."/>
            <person name="Montmayeur A."/>
            <person name="Murphy C."/>
            <person name="Neiman D."/>
            <person name="Pearson M."/>
            <person name="Priest M."/>
            <person name="Roberts A."/>
            <person name="Saif S."/>
            <person name="Shea T."/>
            <person name="Sisk P."/>
            <person name="Sykes S."/>
            <person name="Wortman J."/>
            <person name="Nusbaum C."/>
            <person name="Birren B."/>
        </authorList>
    </citation>
    <scope>NUCLEOTIDE SEQUENCE [LARGE SCALE GENOMIC DNA]</scope>
    <source>
        <strain evidence="1 2">VS20</strain>
    </source>
</reference>
<name>T0Q925_SAPDV</name>
<gene>
    <name evidence="1" type="ORF">SDRG_12232</name>
</gene>
<accession>T0Q925</accession>
<dbReference type="Gene3D" id="3.80.10.10">
    <property type="entry name" value="Ribonuclease Inhibitor"/>
    <property type="match status" value="1"/>
</dbReference>
<dbReference type="VEuPathDB" id="FungiDB:SDRG_12232"/>
<dbReference type="OMA" id="LQLHNNC"/>
<dbReference type="EMBL" id="JH767179">
    <property type="protein sequence ID" value="EQC29950.1"/>
    <property type="molecule type" value="Genomic_DNA"/>
</dbReference>
<keyword evidence="2" id="KW-1185">Reference proteome</keyword>